<accession>A0A7W7W5X1</accession>
<dbReference type="RefSeq" id="WP_184585436.1">
    <property type="nucleotide sequence ID" value="NZ_JACHJT010000003.1"/>
</dbReference>
<protein>
    <recommendedName>
        <fullName evidence="2">Ryanodine receptor Ryr domain-containing protein</fullName>
    </recommendedName>
</protein>
<dbReference type="Proteomes" id="UP000523007">
    <property type="component" value="Unassembled WGS sequence"/>
</dbReference>
<keyword evidence="4" id="KW-1185">Reference proteome</keyword>
<gene>
    <name evidence="3" type="ORF">F4561_006576</name>
</gene>
<dbReference type="Pfam" id="PF02026">
    <property type="entry name" value="RyR"/>
    <property type="match status" value="1"/>
</dbReference>
<reference evidence="3 4" key="1">
    <citation type="submission" date="2020-08" db="EMBL/GenBank/DDBJ databases">
        <title>Sequencing the genomes of 1000 actinobacteria strains.</title>
        <authorList>
            <person name="Klenk H.-P."/>
        </authorList>
    </citation>
    <scope>NUCLEOTIDE SEQUENCE [LARGE SCALE GENOMIC DNA]</scope>
    <source>
        <strain evidence="3 4">DSM 102030</strain>
    </source>
</reference>
<proteinExistence type="predicted"/>
<evidence type="ECO:0000313" key="3">
    <source>
        <dbReference type="EMBL" id="MBB4935667.1"/>
    </source>
</evidence>
<evidence type="ECO:0000259" key="2">
    <source>
        <dbReference type="Pfam" id="PF02026"/>
    </source>
</evidence>
<dbReference type="AlphaFoldDB" id="A0A7W7W5X1"/>
<dbReference type="EMBL" id="JACHJT010000003">
    <property type="protein sequence ID" value="MBB4935667.1"/>
    <property type="molecule type" value="Genomic_DNA"/>
</dbReference>
<name>A0A7W7W5X1_9ACTN</name>
<organism evidence="3 4">
    <name type="scientific">Lipingzhangella halophila</name>
    <dbReference type="NCBI Taxonomy" id="1783352"/>
    <lineage>
        <taxon>Bacteria</taxon>
        <taxon>Bacillati</taxon>
        <taxon>Actinomycetota</taxon>
        <taxon>Actinomycetes</taxon>
        <taxon>Streptosporangiales</taxon>
        <taxon>Nocardiopsidaceae</taxon>
        <taxon>Lipingzhangella</taxon>
    </lineage>
</organism>
<dbReference type="Gene3D" id="6.20.350.10">
    <property type="match status" value="1"/>
</dbReference>
<sequence length="113" mass="12518">MAVHVDTIARVAHDANRALQLEQGDPAPSLPWDEAPRWQRNSARDGVSKALDGATPEQLHNSWCEFKLADGWAHGEVKDAARRTHPCLVPYEQLSEEQRAKDALFHAIVGALC</sequence>
<comment type="caution">
    <text evidence="3">The sequence shown here is derived from an EMBL/GenBank/DDBJ whole genome shotgun (WGS) entry which is preliminary data.</text>
</comment>
<evidence type="ECO:0000313" key="4">
    <source>
        <dbReference type="Proteomes" id="UP000523007"/>
    </source>
</evidence>
<feature type="domain" description="Ryanodine receptor Ryr" evidence="2">
    <location>
        <begin position="56"/>
        <end position="102"/>
    </location>
</feature>
<feature type="region of interest" description="Disordered" evidence="1">
    <location>
        <begin position="14"/>
        <end position="48"/>
    </location>
</feature>
<feature type="compositionally biased region" description="Basic and acidic residues" evidence="1">
    <location>
        <begin position="34"/>
        <end position="47"/>
    </location>
</feature>
<evidence type="ECO:0000256" key="1">
    <source>
        <dbReference type="SAM" id="MobiDB-lite"/>
    </source>
</evidence>
<dbReference type="InterPro" id="IPR003032">
    <property type="entry name" value="Ryanodine_rcpt"/>
</dbReference>